<feature type="region of interest" description="Disordered" evidence="2">
    <location>
        <begin position="617"/>
        <end position="637"/>
    </location>
</feature>
<dbReference type="Pfam" id="PF04539">
    <property type="entry name" value="Sigma70_r3"/>
    <property type="match status" value="1"/>
</dbReference>
<dbReference type="SUPFAM" id="SSF88659">
    <property type="entry name" value="Sigma3 and sigma4 domains of RNA polymerase sigma factors"/>
    <property type="match status" value="1"/>
</dbReference>
<dbReference type="InterPro" id="IPR014284">
    <property type="entry name" value="RNA_pol_sigma-70_dom"/>
</dbReference>
<protein>
    <recommendedName>
        <fullName evidence="7">RNA polymerase sigma-70 region 2 domain-containing protein</fullName>
    </recommendedName>
</protein>
<dbReference type="InterPro" id="IPR050239">
    <property type="entry name" value="Sigma-70_RNA_pol_init_factors"/>
</dbReference>
<proteinExistence type="inferred from homology"/>
<feature type="region of interest" description="Disordered" evidence="2">
    <location>
        <begin position="420"/>
        <end position="441"/>
    </location>
</feature>
<reference evidence="5" key="1">
    <citation type="journal article" date="2020" name="bioRxiv">
        <title>Comparative genomics of Chlamydomonas.</title>
        <authorList>
            <person name="Craig R.J."/>
            <person name="Hasan A.R."/>
            <person name="Ness R.W."/>
            <person name="Keightley P.D."/>
        </authorList>
    </citation>
    <scope>NUCLEOTIDE SEQUENCE</scope>
    <source>
        <strain evidence="5">CCAP 11/70</strain>
    </source>
</reference>
<feature type="compositionally biased region" description="Low complexity" evidence="2">
    <location>
        <begin position="538"/>
        <end position="550"/>
    </location>
</feature>
<evidence type="ECO:0000259" key="3">
    <source>
        <dbReference type="Pfam" id="PF04539"/>
    </source>
</evidence>
<feature type="region of interest" description="Disordered" evidence="2">
    <location>
        <begin position="136"/>
        <end position="171"/>
    </location>
</feature>
<evidence type="ECO:0000313" key="6">
    <source>
        <dbReference type="Proteomes" id="UP000612055"/>
    </source>
</evidence>
<dbReference type="InterPro" id="IPR013324">
    <property type="entry name" value="RNA_pol_sigma_r3/r4-like"/>
</dbReference>
<dbReference type="SUPFAM" id="SSF88946">
    <property type="entry name" value="Sigma2 domain of RNA polymerase sigma factors"/>
    <property type="match status" value="1"/>
</dbReference>
<dbReference type="Proteomes" id="UP000612055">
    <property type="component" value="Unassembled WGS sequence"/>
</dbReference>
<evidence type="ECO:0000259" key="4">
    <source>
        <dbReference type="Pfam" id="PF04542"/>
    </source>
</evidence>
<dbReference type="NCBIfam" id="TIGR02937">
    <property type="entry name" value="sigma70-ECF"/>
    <property type="match status" value="1"/>
</dbReference>
<keyword evidence="6" id="KW-1185">Reference proteome</keyword>
<dbReference type="GO" id="GO:0006352">
    <property type="term" value="P:DNA-templated transcription initiation"/>
    <property type="evidence" value="ECO:0007669"/>
    <property type="project" value="InterPro"/>
</dbReference>
<sequence>MAWPSTSGASATAPGAPSHRQPSPASAGINTLLRADQEAAVQELSAQMASLMSDVEADLEAYLTATAAVVSQHPSPSPAPVQPSASPSSLSPPPSSPTSLTAPAAPADAAAAAPAPRPDLAGLSLLSLVPTANGVVQPSGRAQRRRQNYKRDGVATERAEERSTYKTSSSNSMGVFMQGFTRDKLLSVDEEQRLVAAAQDFMRLEEVGRLLAAVLKRKATIEEVAQAVSSDVTTLRARLNAGNQARATLAQLNYRLVVSIAKGLCRYAQGGNGAGGTTGSQASNDMANPQVLADCVTAGMDGLMTAMAKFKPSAGFRLTTYATWWIRQAVQRYLYEQSAVFMLPRAVRSDMSRLTKIRTQLMGQNGGRAPSPDELAAAAGMSLRKVAEIQQAWSVYLGARSLEAPADADAEGSSLGDFLTADELEGDNGGGGGAGSSTADSEQHYALSADLTATVDSALASLDEREAAVVRTRLGLDEQSDGYGDSDKSALADALAAAVAGARAPPPSASASTSSRSAAAVKAEGLAGAGEVDGGAAEGVDGEGAAAATEEAQEAEGPEAARARKRQEAVDRLDIKPRRRNSRSAKSRENSRTYDEAIRKMRQTSEAGLLADWVETASQLSRSAPAARTAGYAKKSK</sequence>
<dbReference type="AlphaFoldDB" id="A0A835Y913"/>
<comment type="caution">
    <text evidence="5">The sequence shown here is derived from an EMBL/GenBank/DDBJ whole genome shotgun (WGS) entry which is preliminary data.</text>
</comment>
<evidence type="ECO:0000256" key="2">
    <source>
        <dbReference type="SAM" id="MobiDB-lite"/>
    </source>
</evidence>
<dbReference type="OrthoDB" id="206108at2759"/>
<evidence type="ECO:0008006" key="7">
    <source>
        <dbReference type="Google" id="ProtNLM"/>
    </source>
</evidence>
<gene>
    <name evidence="5" type="ORF">HYH03_004008</name>
</gene>
<feature type="compositionally biased region" description="Basic and acidic residues" evidence="2">
    <location>
        <begin position="586"/>
        <end position="597"/>
    </location>
</feature>
<feature type="compositionally biased region" description="Low complexity" evidence="2">
    <location>
        <begin position="97"/>
        <end position="115"/>
    </location>
</feature>
<comment type="similarity">
    <text evidence="1">Belongs to the sigma-70 factor family.</text>
</comment>
<name>A0A835Y913_9CHLO</name>
<dbReference type="PANTHER" id="PTHR30603">
    <property type="entry name" value="RNA POLYMERASE SIGMA FACTOR RPO"/>
    <property type="match status" value="1"/>
</dbReference>
<dbReference type="Pfam" id="PF04542">
    <property type="entry name" value="Sigma70_r2"/>
    <property type="match status" value="1"/>
</dbReference>
<dbReference type="EMBL" id="JAEHOE010000011">
    <property type="protein sequence ID" value="KAG2498258.1"/>
    <property type="molecule type" value="Genomic_DNA"/>
</dbReference>
<dbReference type="InterPro" id="IPR013325">
    <property type="entry name" value="RNA_pol_sigma_r2"/>
</dbReference>
<feature type="region of interest" description="Disordered" evidence="2">
    <location>
        <begin position="72"/>
        <end position="115"/>
    </location>
</feature>
<evidence type="ECO:0000256" key="1">
    <source>
        <dbReference type="ARBA" id="ARBA00007788"/>
    </source>
</evidence>
<feature type="region of interest" description="Disordered" evidence="2">
    <location>
        <begin position="530"/>
        <end position="597"/>
    </location>
</feature>
<dbReference type="GO" id="GO:0003700">
    <property type="term" value="F:DNA-binding transcription factor activity"/>
    <property type="evidence" value="ECO:0007669"/>
    <property type="project" value="InterPro"/>
</dbReference>
<feature type="compositionally biased region" description="Basic and acidic residues" evidence="2">
    <location>
        <begin position="149"/>
        <end position="164"/>
    </location>
</feature>
<dbReference type="PANTHER" id="PTHR30603:SF47">
    <property type="entry name" value="RNA POLYMERASE SIGMA FACTOR SIGD, CHLOROPLASTIC"/>
    <property type="match status" value="1"/>
</dbReference>
<feature type="domain" description="RNA polymerase sigma-70 region 3" evidence="3">
    <location>
        <begin position="359"/>
        <end position="426"/>
    </location>
</feature>
<feature type="domain" description="RNA polymerase sigma-70 region 2" evidence="4">
    <location>
        <begin position="288"/>
        <end position="335"/>
    </location>
</feature>
<dbReference type="InterPro" id="IPR007627">
    <property type="entry name" value="RNA_pol_sigma70_r2"/>
</dbReference>
<feature type="compositionally biased region" description="Basic and acidic residues" evidence="2">
    <location>
        <begin position="559"/>
        <end position="576"/>
    </location>
</feature>
<feature type="compositionally biased region" description="Low complexity" evidence="2">
    <location>
        <begin position="1"/>
        <end position="18"/>
    </location>
</feature>
<dbReference type="Gene3D" id="1.20.140.160">
    <property type="match status" value="1"/>
</dbReference>
<accession>A0A835Y913</accession>
<organism evidence="5 6">
    <name type="scientific">Edaphochlamys debaryana</name>
    <dbReference type="NCBI Taxonomy" id="47281"/>
    <lineage>
        <taxon>Eukaryota</taxon>
        <taxon>Viridiplantae</taxon>
        <taxon>Chlorophyta</taxon>
        <taxon>core chlorophytes</taxon>
        <taxon>Chlorophyceae</taxon>
        <taxon>CS clade</taxon>
        <taxon>Chlamydomonadales</taxon>
        <taxon>Chlamydomonadales incertae sedis</taxon>
        <taxon>Edaphochlamys</taxon>
    </lineage>
</organism>
<evidence type="ECO:0000313" key="5">
    <source>
        <dbReference type="EMBL" id="KAG2498258.1"/>
    </source>
</evidence>
<dbReference type="InterPro" id="IPR007624">
    <property type="entry name" value="RNA_pol_sigma70_r3"/>
</dbReference>
<feature type="region of interest" description="Disordered" evidence="2">
    <location>
        <begin position="1"/>
        <end position="31"/>
    </location>
</feature>
<dbReference type="Gene3D" id="1.20.120.1810">
    <property type="match status" value="1"/>
</dbReference>